<dbReference type="AlphaFoldDB" id="A0A3A9AJR6"/>
<dbReference type="Gene3D" id="1.10.260.40">
    <property type="entry name" value="lambda repressor-like DNA-binding domains"/>
    <property type="match status" value="1"/>
</dbReference>
<dbReference type="RefSeq" id="WP_120469417.1">
    <property type="nucleotide sequence ID" value="NZ_CATAJS010000012.1"/>
</dbReference>
<dbReference type="InterPro" id="IPR010982">
    <property type="entry name" value="Lambda_DNA-bd_dom_sf"/>
</dbReference>
<evidence type="ECO:0000256" key="4">
    <source>
        <dbReference type="ARBA" id="ARBA00023163"/>
    </source>
</evidence>
<dbReference type="InterPro" id="IPR046335">
    <property type="entry name" value="LacI/GalR-like_sensor"/>
</dbReference>
<keyword evidence="7" id="KW-1185">Reference proteome</keyword>
<protein>
    <submittedName>
        <fullName evidence="6">LacI family transcriptional regulator</fullName>
    </submittedName>
</protein>
<keyword evidence="1" id="KW-0678">Repressor</keyword>
<reference evidence="6 7" key="1">
    <citation type="submission" date="2018-09" db="EMBL/GenBank/DDBJ databases">
        <title>Murine metabolic-syndrome-specific gut microbial biobank.</title>
        <authorList>
            <person name="Liu C."/>
        </authorList>
    </citation>
    <scope>NUCLEOTIDE SEQUENCE [LARGE SCALE GENOMIC DNA]</scope>
    <source>
        <strain evidence="6 7">0.1xD8-82</strain>
    </source>
</reference>
<evidence type="ECO:0000256" key="1">
    <source>
        <dbReference type="ARBA" id="ARBA00022491"/>
    </source>
</evidence>
<dbReference type="Pfam" id="PF13377">
    <property type="entry name" value="Peripla_BP_3"/>
    <property type="match status" value="1"/>
</dbReference>
<dbReference type="PANTHER" id="PTHR30146">
    <property type="entry name" value="LACI-RELATED TRANSCRIPTIONAL REPRESSOR"/>
    <property type="match status" value="1"/>
</dbReference>
<dbReference type="InterPro" id="IPR000843">
    <property type="entry name" value="HTH_LacI"/>
</dbReference>
<dbReference type="PANTHER" id="PTHR30146:SF95">
    <property type="entry name" value="RIBOSE OPERON REPRESSOR"/>
    <property type="match status" value="1"/>
</dbReference>
<evidence type="ECO:0000313" key="7">
    <source>
        <dbReference type="Proteomes" id="UP000280696"/>
    </source>
</evidence>
<evidence type="ECO:0000256" key="2">
    <source>
        <dbReference type="ARBA" id="ARBA00023015"/>
    </source>
</evidence>
<evidence type="ECO:0000259" key="5">
    <source>
        <dbReference type="PROSITE" id="PS50932"/>
    </source>
</evidence>
<dbReference type="Gene3D" id="3.40.50.2300">
    <property type="match status" value="2"/>
</dbReference>
<dbReference type="GO" id="GO:0000976">
    <property type="term" value="F:transcription cis-regulatory region binding"/>
    <property type="evidence" value="ECO:0007669"/>
    <property type="project" value="TreeGrafter"/>
</dbReference>
<dbReference type="SMART" id="SM00354">
    <property type="entry name" value="HTH_LACI"/>
    <property type="match status" value="1"/>
</dbReference>
<accession>A0A3A9AJR6</accession>
<dbReference type="Pfam" id="PF00356">
    <property type="entry name" value="LacI"/>
    <property type="match status" value="1"/>
</dbReference>
<dbReference type="PROSITE" id="PS50932">
    <property type="entry name" value="HTH_LACI_2"/>
    <property type="match status" value="1"/>
</dbReference>
<keyword evidence="3" id="KW-0238">DNA-binding</keyword>
<dbReference type="EMBL" id="RAYQ01000010">
    <property type="protein sequence ID" value="RKI91284.1"/>
    <property type="molecule type" value="Genomic_DNA"/>
</dbReference>
<dbReference type="GO" id="GO:0003700">
    <property type="term" value="F:DNA-binding transcription factor activity"/>
    <property type="evidence" value="ECO:0007669"/>
    <property type="project" value="TreeGrafter"/>
</dbReference>
<organism evidence="6 7">
    <name type="scientific">Parablautia intestinalis</name>
    <dbReference type="NCBI Taxonomy" id="2320100"/>
    <lineage>
        <taxon>Bacteria</taxon>
        <taxon>Bacillati</taxon>
        <taxon>Bacillota</taxon>
        <taxon>Clostridia</taxon>
        <taxon>Lachnospirales</taxon>
        <taxon>Lachnospiraceae</taxon>
        <taxon>Parablautia</taxon>
    </lineage>
</organism>
<keyword evidence="4" id="KW-0804">Transcription</keyword>
<evidence type="ECO:0000256" key="3">
    <source>
        <dbReference type="ARBA" id="ARBA00023125"/>
    </source>
</evidence>
<gene>
    <name evidence="6" type="ORF">D7V94_10250</name>
</gene>
<dbReference type="Proteomes" id="UP000280696">
    <property type="component" value="Unassembled WGS sequence"/>
</dbReference>
<dbReference type="CDD" id="cd01392">
    <property type="entry name" value="HTH_LacI"/>
    <property type="match status" value="1"/>
</dbReference>
<comment type="caution">
    <text evidence="6">The sequence shown here is derived from an EMBL/GenBank/DDBJ whole genome shotgun (WGS) entry which is preliminary data.</text>
</comment>
<sequence length="325" mass="36472">MATLKDVAKLAGLTTSTVSRVINNRGYISENTRKKVDEAMKDLNYHPNEAARSLRMKSTNTIGLIVPHVSHPYFAEMISNLEARAYEKGYKILLCNSQCIHEREEEYIRMCINHKVAGIILCSGSVALEVFDGVDVPVITIERFLDNGTASIECDNRQGGALAAEKLIECGCKHLLHVGNIGTLSMPADMRTEGFKEVCERKKIPFAEIYTEDTQYYRMEYDEVLENILQKYPETDGMFVNSDVIAAQTLQICRKLHISVPEQLKIIGFDDSNIAWLTTPQLTTIHQPVKEMAEIAINLLHDSVAGKLVAKRTVLPVNLIERETT</sequence>
<dbReference type="SUPFAM" id="SSF47413">
    <property type="entry name" value="lambda repressor-like DNA-binding domains"/>
    <property type="match status" value="1"/>
</dbReference>
<evidence type="ECO:0000313" key="6">
    <source>
        <dbReference type="EMBL" id="RKI91284.1"/>
    </source>
</evidence>
<dbReference type="PRINTS" id="PR00036">
    <property type="entry name" value="HTHLACI"/>
</dbReference>
<dbReference type="OrthoDB" id="9796186at2"/>
<dbReference type="SUPFAM" id="SSF53822">
    <property type="entry name" value="Periplasmic binding protein-like I"/>
    <property type="match status" value="1"/>
</dbReference>
<dbReference type="CDD" id="cd06291">
    <property type="entry name" value="PBP1_Qymf-like"/>
    <property type="match status" value="1"/>
</dbReference>
<keyword evidence="2" id="KW-0805">Transcription regulation</keyword>
<feature type="domain" description="HTH lacI-type" evidence="5">
    <location>
        <begin position="2"/>
        <end position="56"/>
    </location>
</feature>
<proteinExistence type="predicted"/>
<name>A0A3A9AJR6_9FIRM</name>
<dbReference type="InterPro" id="IPR028082">
    <property type="entry name" value="Peripla_BP_I"/>
</dbReference>